<name>A0ABY9Z0C8_9GAMM</name>
<sequence length="203" mass="22275">MLWPAFNDPVHDSQRLFRQLLQAMAEPGTLEMLRAPEPPREASIGPALWGVLLTLCDLDTPLWIAGELDSPSLREALRFHTGCPVTEDSAAAEFALLTSGTLAREIEFATGSDAYPNRGATLLIAIDHLEAPGPWQLSGPGIADRRHLDIGDADDLMTRLNANRTSFPRGIDVILTCNDRLVAIPRSTRVERTNQEVRPCMSP</sequence>
<dbReference type="Proteomes" id="UP001301869">
    <property type="component" value="Chromosome"/>
</dbReference>
<dbReference type="Pfam" id="PF05845">
    <property type="entry name" value="PhnH"/>
    <property type="match status" value="1"/>
</dbReference>
<evidence type="ECO:0000313" key="2">
    <source>
        <dbReference type="Proteomes" id="UP001301869"/>
    </source>
</evidence>
<keyword evidence="2" id="KW-1185">Reference proteome</keyword>
<dbReference type="PIRSF" id="PIRSF020680">
    <property type="entry name" value="PhnH"/>
    <property type="match status" value="1"/>
</dbReference>
<dbReference type="SUPFAM" id="SSF159709">
    <property type="entry name" value="PhnH-like"/>
    <property type="match status" value="1"/>
</dbReference>
<dbReference type="Gene3D" id="3.40.50.11310">
    <property type="entry name" value="Bacterial phosphonate metabolism protein PhnH"/>
    <property type="match status" value="1"/>
</dbReference>
<gene>
    <name evidence="1" type="primary">phnH</name>
    <name evidence="1" type="ORF">P1P91_00950</name>
</gene>
<dbReference type="InterPro" id="IPR008772">
    <property type="entry name" value="Phosphonate_metab_PhnH"/>
</dbReference>
<dbReference type="GO" id="GO:0016829">
    <property type="term" value="F:lyase activity"/>
    <property type="evidence" value="ECO:0007669"/>
    <property type="project" value="UniProtKB-KW"/>
</dbReference>
<protein>
    <submittedName>
        <fullName evidence="1">Phosphonate C-P lyase system protein PhnH</fullName>
    </submittedName>
</protein>
<dbReference type="RefSeq" id="WP_311883897.1">
    <property type="nucleotide sequence ID" value="NZ_CP119391.1"/>
</dbReference>
<dbReference type="InterPro" id="IPR038058">
    <property type="entry name" value="PhnH-like_sp"/>
</dbReference>
<organism evidence="1 2">
    <name type="scientific">Halomonas piscis</name>
    <dbReference type="NCBI Taxonomy" id="3031727"/>
    <lineage>
        <taxon>Bacteria</taxon>
        <taxon>Pseudomonadati</taxon>
        <taxon>Pseudomonadota</taxon>
        <taxon>Gammaproteobacteria</taxon>
        <taxon>Oceanospirillales</taxon>
        <taxon>Halomonadaceae</taxon>
        <taxon>Halomonas</taxon>
    </lineage>
</organism>
<dbReference type="EMBL" id="CP119391">
    <property type="protein sequence ID" value="WNK20288.1"/>
    <property type="molecule type" value="Genomic_DNA"/>
</dbReference>
<proteinExistence type="predicted"/>
<dbReference type="NCBIfam" id="TIGR03292">
    <property type="entry name" value="PhnH_redo"/>
    <property type="match status" value="1"/>
</dbReference>
<evidence type="ECO:0000313" key="1">
    <source>
        <dbReference type="EMBL" id="WNK20288.1"/>
    </source>
</evidence>
<keyword evidence="1" id="KW-0456">Lyase</keyword>
<accession>A0ABY9Z0C8</accession>
<reference evidence="1 2" key="1">
    <citation type="submission" date="2023-03" db="EMBL/GenBank/DDBJ databases">
        <title>Halomonas sp. nov., isolated from Korean tranditional fermented seafood 'Jeotgal'.</title>
        <authorList>
            <person name="Kim B."/>
            <person name="Shin N.-R."/>
        </authorList>
    </citation>
    <scope>NUCLEOTIDE SEQUENCE [LARGE SCALE GENOMIC DNA]</scope>
    <source>
        <strain evidence="1 2">SG2L-4</strain>
    </source>
</reference>